<evidence type="ECO:0000313" key="2">
    <source>
        <dbReference type="EMBL" id="MCI45516.1"/>
    </source>
</evidence>
<organism evidence="2 3">
    <name type="scientific">Trifolium medium</name>
    <dbReference type="NCBI Taxonomy" id="97028"/>
    <lineage>
        <taxon>Eukaryota</taxon>
        <taxon>Viridiplantae</taxon>
        <taxon>Streptophyta</taxon>
        <taxon>Embryophyta</taxon>
        <taxon>Tracheophyta</taxon>
        <taxon>Spermatophyta</taxon>
        <taxon>Magnoliopsida</taxon>
        <taxon>eudicotyledons</taxon>
        <taxon>Gunneridae</taxon>
        <taxon>Pentapetalae</taxon>
        <taxon>rosids</taxon>
        <taxon>fabids</taxon>
        <taxon>Fabales</taxon>
        <taxon>Fabaceae</taxon>
        <taxon>Papilionoideae</taxon>
        <taxon>50 kb inversion clade</taxon>
        <taxon>NPAAA clade</taxon>
        <taxon>Hologalegina</taxon>
        <taxon>IRL clade</taxon>
        <taxon>Trifolieae</taxon>
        <taxon>Trifolium</taxon>
    </lineage>
</organism>
<comment type="caution">
    <text evidence="2">The sequence shown here is derived from an EMBL/GenBank/DDBJ whole genome shotgun (WGS) entry which is preliminary data.</text>
</comment>
<accession>A0A392SCD2</accession>
<reference evidence="2 3" key="1">
    <citation type="journal article" date="2018" name="Front. Plant Sci.">
        <title>Red Clover (Trifolium pratense) and Zigzag Clover (T. medium) - A Picture of Genomic Similarities and Differences.</title>
        <authorList>
            <person name="Dluhosova J."/>
            <person name="Istvanek J."/>
            <person name="Nedelnik J."/>
            <person name="Repkova J."/>
        </authorList>
    </citation>
    <scope>NUCLEOTIDE SEQUENCE [LARGE SCALE GENOMIC DNA]</scope>
    <source>
        <strain evidence="3">cv. 10/8</strain>
        <tissue evidence="2">Leaf</tissue>
    </source>
</reference>
<sequence length="38" mass="3886">MVCLLDTPSTSTDNPSTNQEDSGECSRGATAQGTKILG</sequence>
<dbReference type="Proteomes" id="UP000265520">
    <property type="component" value="Unassembled WGS sequence"/>
</dbReference>
<feature type="non-terminal residue" evidence="2">
    <location>
        <position position="38"/>
    </location>
</feature>
<feature type="region of interest" description="Disordered" evidence="1">
    <location>
        <begin position="1"/>
        <end position="38"/>
    </location>
</feature>
<feature type="compositionally biased region" description="Low complexity" evidence="1">
    <location>
        <begin position="1"/>
        <end position="18"/>
    </location>
</feature>
<proteinExistence type="predicted"/>
<dbReference type="AlphaFoldDB" id="A0A392SCD2"/>
<dbReference type="EMBL" id="LXQA010345229">
    <property type="protein sequence ID" value="MCI45516.1"/>
    <property type="molecule type" value="Genomic_DNA"/>
</dbReference>
<name>A0A392SCD2_9FABA</name>
<keyword evidence="3" id="KW-1185">Reference proteome</keyword>
<evidence type="ECO:0000313" key="3">
    <source>
        <dbReference type="Proteomes" id="UP000265520"/>
    </source>
</evidence>
<feature type="compositionally biased region" description="Polar residues" evidence="1">
    <location>
        <begin position="29"/>
        <end position="38"/>
    </location>
</feature>
<evidence type="ECO:0000256" key="1">
    <source>
        <dbReference type="SAM" id="MobiDB-lite"/>
    </source>
</evidence>
<protein>
    <submittedName>
        <fullName evidence="2">Uncharacterized protein</fullName>
    </submittedName>
</protein>